<dbReference type="PANTHER" id="PTHR16776:SF3">
    <property type="entry name" value="EXTRACELLULAR MATRIX PROTEIN 1"/>
    <property type="match status" value="1"/>
</dbReference>
<dbReference type="GeneID" id="129342765"/>
<dbReference type="Gene3D" id="1.10.246.10">
    <property type="match status" value="3"/>
</dbReference>
<evidence type="ECO:0000256" key="5">
    <source>
        <dbReference type="SAM" id="SignalP"/>
    </source>
</evidence>
<feature type="signal peptide" evidence="5">
    <location>
        <begin position="1"/>
        <end position="19"/>
    </location>
</feature>
<dbReference type="KEGG" id="emc:129342765"/>
<evidence type="ECO:0000256" key="3">
    <source>
        <dbReference type="ARBA" id="ARBA00022737"/>
    </source>
</evidence>
<dbReference type="InterPro" id="IPR020858">
    <property type="entry name" value="Serum_albumin-like"/>
</dbReference>
<name>A0AA97LGK5_EUBMA</name>
<feature type="chain" id="PRO_5041688773" evidence="5">
    <location>
        <begin position="20"/>
        <end position="495"/>
    </location>
</feature>
<evidence type="ECO:0000313" key="6">
    <source>
        <dbReference type="Proteomes" id="UP001190640"/>
    </source>
</evidence>
<dbReference type="RefSeq" id="XP_054854629.1">
    <property type="nucleotide sequence ID" value="XM_054998654.1"/>
</dbReference>
<dbReference type="InterPro" id="IPR008605">
    <property type="entry name" value="ECM1"/>
</dbReference>
<keyword evidence="3" id="KW-0677">Repeat</keyword>
<keyword evidence="5" id="KW-0732">Signal</keyword>
<dbReference type="GO" id="GO:0005615">
    <property type="term" value="C:extracellular space"/>
    <property type="evidence" value="ECO:0007669"/>
    <property type="project" value="InterPro"/>
</dbReference>
<dbReference type="GO" id="GO:0030500">
    <property type="term" value="P:regulation of bone mineralization"/>
    <property type="evidence" value="ECO:0007669"/>
    <property type="project" value="TreeGrafter"/>
</dbReference>
<evidence type="ECO:0000313" key="7">
    <source>
        <dbReference type="RefSeq" id="XP_054854629.1"/>
    </source>
</evidence>
<organism evidence="6 7">
    <name type="scientific">Eublepharis macularius</name>
    <name type="common">Leopard gecko</name>
    <name type="synonym">Cyrtodactylus macularius</name>
    <dbReference type="NCBI Taxonomy" id="481883"/>
    <lineage>
        <taxon>Eukaryota</taxon>
        <taxon>Metazoa</taxon>
        <taxon>Chordata</taxon>
        <taxon>Craniata</taxon>
        <taxon>Vertebrata</taxon>
        <taxon>Euteleostomi</taxon>
        <taxon>Lepidosauria</taxon>
        <taxon>Squamata</taxon>
        <taxon>Bifurcata</taxon>
        <taxon>Gekkota</taxon>
        <taxon>Eublepharidae</taxon>
        <taxon>Eublepharinae</taxon>
        <taxon>Eublepharis</taxon>
    </lineage>
</organism>
<comment type="subcellular location">
    <subcellularLocation>
        <location evidence="1">Secreted</location>
    </subcellularLocation>
</comment>
<dbReference type="Proteomes" id="UP001190640">
    <property type="component" value="Chromosome 1"/>
</dbReference>
<gene>
    <name evidence="7" type="primary">ECM1</name>
</gene>
<evidence type="ECO:0000256" key="2">
    <source>
        <dbReference type="ARBA" id="ARBA00022525"/>
    </source>
</evidence>
<dbReference type="SUPFAM" id="SSF48552">
    <property type="entry name" value="Serum albumin-like"/>
    <property type="match status" value="3"/>
</dbReference>
<dbReference type="GO" id="GO:0007165">
    <property type="term" value="P:signal transduction"/>
    <property type="evidence" value="ECO:0007669"/>
    <property type="project" value="InterPro"/>
</dbReference>
<dbReference type="AlphaFoldDB" id="A0AA97LGK5"/>
<dbReference type="PANTHER" id="PTHR16776">
    <property type="entry name" value="EXTRACELLULAR MATRIX PROTEIN 1"/>
    <property type="match status" value="1"/>
</dbReference>
<dbReference type="CTD" id="1893"/>
<keyword evidence="6" id="KW-1185">Reference proteome</keyword>
<accession>A0AA97LGK5</accession>
<protein>
    <submittedName>
        <fullName evidence="7">Extracellular matrix protein 1</fullName>
    </submittedName>
</protein>
<reference evidence="7" key="1">
    <citation type="submission" date="2025-08" db="UniProtKB">
        <authorList>
            <consortium name="RefSeq"/>
        </authorList>
    </citation>
    <scope>IDENTIFICATION</scope>
    <source>
        <tissue evidence="7">Blood</tissue>
    </source>
</reference>
<evidence type="ECO:0000256" key="1">
    <source>
        <dbReference type="ARBA" id="ARBA00004613"/>
    </source>
</evidence>
<dbReference type="Pfam" id="PF05782">
    <property type="entry name" value="ECM1"/>
    <property type="match status" value="1"/>
</dbReference>
<keyword evidence="2" id="KW-0964">Secreted</keyword>
<sequence>MGMKMLPVLLASWLVLARSATLAPTDDRAELPPPASADDLLQKEIDLKEFPFQSLLQEEVDPDWNPLDQHEVLDLPLLIHGEPQTSSSALTPRGRRPSGAGCIRGQGCGGRPRFPSNLAEFPPGRPSLSNIDSICTEGRRKASYGPWNLPSTGFSHLSRQGEALNSLEAGLSQCCQLPEDRKLSCSQTSWSHVLEQFCTTEFSVKTRPYHCCKLEGASKDRCFANRAPFPNYNYAGDEAQPSTCAHGDPSRCKSEDLVSTRKLPAISFPPGKPNDANIKNICKLRKFRPVYLASTLPKSGFGWFVRQARAINRLETEFKKCCRKEDVSCAHSGWEKVLTQFCKQEHALKTKPHLCCKEEEGESRSDCFANQAPFPAYDREIQVVSLAEVTPSLLDLLCGQVALLSKQKHVPALIQNITEPCCKLQGDERTQCAQQEKSQFITTLCNAPKASWKDTKKCCSQTKDAARSTCFDSSYLNSVTLASAGQPLQPTEPTP</sequence>
<proteinExistence type="predicted"/>
<evidence type="ECO:0000256" key="4">
    <source>
        <dbReference type="SAM" id="MobiDB-lite"/>
    </source>
</evidence>
<feature type="region of interest" description="Disordered" evidence="4">
    <location>
        <begin position="83"/>
        <end position="111"/>
    </location>
</feature>